<keyword evidence="3" id="KW-1185">Reference proteome</keyword>
<dbReference type="AlphaFoldDB" id="A0AA88XCJ9"/>
<dbReference type="Pfam" id="PF18738">
    <property type="entry name" value="HEPN_DZIP3"/>
    <property type="match status" value="1"/>
</dbReference>
<evidence type="ECO:0000313" key="2">
    <source>
        <dbReference type="EMBL" id="KAK3082694.1"/>
    </source>
</evidence>
<sequence length="239" mass="27863">MAALQYASTDETTNLSRASRVLLGPCTDQLRDVLRHHVPEQNFQYIIRQNRSKITHLTKPQKELILPRSGHYSGNYFDMDISLLYTLLRNICNIPAHTNGWGNDPNPNNVSLSANIERIRSSRNVVGHSLSYKVSYTEFNDMWSTIRLAVVEIDKYLNNNSKYEKAVDFLKSETMDPEMEKEFEERLHKQMEEETETRKIIKDTKQEVKGRMFQFNLLKIQSMRPTQCQRGKIGLKFSS</sequence>
<accession>A0AA88XCJ9</accession>
<proteinExistence type="predicted"/>
<evidence type="ECO:0000313" key="3">
    <source>
        <dbReference type="Proteomes" id="UP001186944"/>
    </source>
</evidence>
<evidence type="ECO:0000259" key="1">
    <source>
        <dbReference type="Pfam" id="PF18738"/>
    </source>
</evidence>
<reference evidence="2" key="1">
    <citation type="submission" date="2019-08" db="EMBL/GenBank/DDBJ databases">
        <title>The improved chromosome-level genome for the pearl oyster Pinctada fucata martensii using PacBio sequencing and Hi-C.</title>
        <authorList>
            <person name="Zheng Z."/>
        </authorList>
    </citation>
    <scope>NUCLEOTIDE SEQUENCE</scope>
    <source>
        <strain evidence="2">ZZ-2019</strain>
        <tissue evidence="2">Adductor muscle</tissue>
    </source>
</reference>
<dbReference type="EMBL" id="VSWD01000014">
    <property type="protein sequence ID" value="KAK3082694.1"/>
    <property type="molecule type" value="Genomic_DNA"/>
</dbReference>
<dbReference type="InterPro" id="IPR041249">
    <property type="entry name" value="HEPN_DZIP3"/>
</dbReference>
<gene>
    <name evidence="2" type="ORF">FSP39_002798</name>
</gene>
<feature type="domain" description="DZIP3-like HEPN" evidence="1">
    <location>
        <begin position="50"/>
        <end position="182"/>
    </location>
</feature>
<dbReference type="Proteomes" id="UP001186944">
    <property type="component" value="Unassembled WGS sequence"/>
</dbReference>
<protein>
    <recommendedName>
        <fullName evidence="1">DZIP3-like HEPN domain-containing protein</fullName>
    </recommendedName>
</protein>
<organism evidence="2 3">
    <name type="scientific">Pinctada imbricata</name>
    <name type="common">Atlantic pearl-oyster</name>
    <name type="synonym">Pinctada martensii</name>
    <dbReference type="NCBI Taxonomy" id="66713"/>
    <lineage>
        <taxon>Eukaryota</taxon>
        <taxon>Metazoa</taxon>
        <taxon>Spiralia</taxon>
        <taxon>Lophotrochozoa</taxon>
        <taxon>Mollusca</taxon>
        <taxon>Bivalvia</taxon>
        <taxon>Autobranchia</taxon>
        <taxon>Pteriomorphia</taxon>
        <taxon>Pterioida</taxon>
        <taxon>Pterioidea</taxon>
        <taxon>Pteriidae</taxon>
        <taxon>Pinctada</taxon>
    </lineage>
</organism>
<name>A0AA88XCJ9_PINIB</name>
<comment type="caution">
    <text evidence="2">The sequence shown here is derived from an EMBL/GenBank/DDBJ whole genome shotgun (WGS) entry which is preliminary data.</text>
</comment>